<name>A0A644TMU0_9ZZZZ</name>
<dbReference type="GO" id="GO:0016779">
    <property type="term" value="F:nucleotidyltransferase activity"/>
    <property type="evidence" value="ECO:0007669"/>
    <property type="project" value="UniProtKB-KW"/>
</dbReference>
<keyword evidence="1 5" id="KW-0808">Transferase</keyword>
<dbReference type="GO" id="GO:0016757">
    <property type="term" value="F:glycosyltransferase activity"/>
    <property type="evidence" value="ECO:0007669"/>
    <property type="project" value="UniProtKB-KW"/>
</dbReference>
<dbReference type="PANTHER" id="PTHR30201:SF2">
    <property type="entry name" value="2-(5''-TRIPHOSPHORIBOSYL)-3'-DEPHOSPHOCOENZYME-A SYNTHASE"/>
    <property type="match status" value="1"/>
</dbReference>
<reference evidence="5" key="1">
    <citation type="submission" date="2019-08" db="EMBL/GenBank/DDBJ databases">
        <authorList>
            <person name="Kucharzyk K."/>
            <person name="Murdoch R.W."/>
            <person name="Higgins S."/>
            <person name="Loffler F."/>
        </authorList>
    </citation>
    <scope>NUCLEOTIDE SEQUENCE</scope>
</reference>
<dbReference type="Gene3D" id="1.10.4200.10">
    <property type="entry name" value="Triphosphoribosyl-dephospho-CoA protein"/>
    <property type="match status" value="1"/>
</dbReference>
<dbReference type="InterPro" id="IPR017551">
    <property type="entry name" value="TriPribosyl-deP-CoA_syn_CitG"/>
</dbReference>
<dbReference type="PANTHER" id="PTHR30201">
    <property type="entry name" value="TRIPHOSPHORIBOSYL-DEPHOSPHO-COA SYNTHASE"/>
    <property type="match status" value="1"/>
</dbReference>
<keyword evidence="4" id="KW-0067">ATP-binding</keyword>
<evidence type="ECO:0000256" key="3">
    <source>
        <dbReference type="ARBA" id="ARBA00022741"/>
    </source>
</evidence>
<protein>
    <submittedName>
        <fullName evidence="5">2-(5''-triphosphoribosyl)-3'-dephosphocoenzyme-A synthase</fullName>
        <ecNumber evidence="5">2.4.2.52</ecNumber>
    </submittedName>
</protein>
<proteinExistence type="inferred from homology"/>
<dbReference type="Pfam" id="PF03802">
    <property type="entry name" value="CitX"/>
    <property type="match status" value="1"/>
</dbReference>
<evidence type="ECO:0000256" key="1">
    <source>
        <dbReference type="ARBA" id="ARBA00022679"/>
    </source>
</evidence>
<dbReference type="GO" id="GO:0005524">
    <property type="term" value="F:ATP binding"/>
    <property type="evidence" value="ECO:0007669"/>
    <property type="project" value="UniProtKB-KW"/>
</dbReference>
<evidence type="ECO:0000256" key="2">
    <source>
        <dbReference type="ARBA" id="ARBA00022695"/>
    </source>
</evidence>
<dbReference type="Pfam" id="PF01874">
    <property type="entry name" value="CitG"/>
    <property type="match status" value="1"/>
</dbReference>
<accession>A0A644TMU0</accession>
<keyword evidence="3" id="KW-0547">Nucleotide-binding</keyword>
<dbReference type="GO" id="GO:0046917">
    <property type="term" value="F:triphosphoribosyl-dephospho-CoA synthase activity"/>
    <property type="evidence" value="ECO:0007669"/>
    <property type="project" value="UniProtKB-EC"/>
</dbReference>
<keyword evidence="5" id="KW-0328">Glycosyltransferase</keyword>
<dbReference type="EC" id="2.4.2.52" evidence="5"/>
<sequence length="509" mass="53294">MHPSGKAGDRDRPCRRIRVTDPVLQARENRWRRKLALARSFGSATPGRATSLAVLTLRMPASLRNSGQFAELAGIVFLSLKKSLAVHGFEVLYEDFGSGADGPEGYLAAAADAPALKRVAVEFETEDPWGELVDIDVMDSKGNPLGRKELGMGPRSCLVCEKEAAFCSAGRLHDPDLVASRVRAIAKRPRFCSEEIAADIGRLALTATLLEAAASPKPGLVDPYSPGAHDDMDYFTFLGSAAALGPWFVEFARLGAGHRGELSELLPALREAGKAAELHMFAATGGVNTHKGLVFSLGLLCAGAGRLAAAGAPLSPEACASRAAAIVQGITLRDLGPGATNRAAFDPFRSLDSAESAGPAVWRTKGERLYASEGLRGIRGEAEDGFPSVLRHALPRLRAGLAAGLSLNDAMIDALLLLFTIVEDTNVLGRAGREGLAFLRAAAHEALALGGMASPGGRSAIESMDRLLVEKNISPGGCADLLALAVFLHLLSAAGGLKTGDGPEVEVEV</sequence>
<evidence type="ECO:0000313" key="5">
    <source>
        <dbReference type="EMBL" id="MPL67707.1"/>
    </source>
</evidence>
<keyword evidence="2" id="KW-0548">Nucleotidyltransferase</keyword>
<dbReference type="HAMAP" id="MF_00397">
    <property type="entry name" value="CitG"/>
    <property type="match status" value="1"/>
</dbReference>
<dbReference type="InterPro" id="IPR005551">
    <property type="entry name" value="CitX"/>
</dbReference>
<gene>
    <name evidence="5" type="primary">citG_3</name>
    <name evidence="5" type="ORF">SDC9_13405</name>
</gene>
<dbReference type="AlphaFoldDB" id="A0A644TMU0"/>
<dbReference type="GO" id="GO:0051191">
    <property type="term" value="P:prosthetic group biosynthetic process"/>
    <property type="evidence" value="ECO:0007669"/>
    <property type="project" value="InterPro"/>
</dbReference>
<dbReference type="EMBL" id="VSSQ01000038">
    <property type="protein sequence ID" value="MPL67707.1"/>
    <property type="molecule type" value="Genomic_DNA"/>
</dbReference>
<comment type="caution">
    <text evidence="5">The sequence shown here is derived from an EMBL/GenBank/DDBJ whole genome shotgun (WGS) entry which is preliminary data.</text>
</comment>
<dbReference type="InterPro" id="IPR002736">
    <property type="entry name" value="CitG"/>
</dbReference>
<organism evidence="5">
    <name type="scientific">bioreactor metagenome</name>
    <dbReference type="NCBI Taxonomy" id="1076179"/>
    <lineage>
        <taxon>unclassified sequences</taxon>
        <taxon>metagenomes</taxon>
        <taxon>ecological metagenomes</taxon>
    </lineage>
</organism>
<evidence type="ECO:0000256" key="4">
    <source>
        <dbReference type="ARBA" id="ARBA00022840"/>
    </source>
</evidence>